<dbReference type="STRING" id="4577.A0A1D6M6G1"/>
<comment type="similarity">
    <text evidence="2">Belongs to the GroES chaperonin family.</text>
</comment>
<dbReference type="EMBL" id="CM000782">
    <property type="protein sequence ID" value="AQK86666.1"/>
    <property type="molecule type" value="Genomic_DNA"/>
</dbReference>
<feature type="compositionally biased region" description="Low complexity" evidence="3">
    <location>
        <begin position="288"/>
        <end position="299"/>
    </location>
</feature>
<dbReference type="CDD" id="cd00320">
    <property type="entry name" value="cpn10"/>
    <property type="match status" value="1"/>
</dbReference>
<dbReference type="InterPro" id="IPR019137">
    <property type="entry name" value="Nck-associated_protein-1"/>
</dbReference>
<evidence type="ECO:0000256" key="2">
    <source>
        <dbReference type="RuleBase" id="RU003479"/>
    </source>
</evidence>
<dbReference type="SMR" id="A0A1D6M6G1"/>
<keyword evidence="1 2" id="KW-0143">Chaperone</keyword>
<evidence type="ECO:0000256" key="1">
    <source>
        <dbReference type="ARBA" id="ARBA00023186"/>
    </source>
</evidence>
<gene>
    <name evidence="4" type="ORF">ZEAMMB73_Zm00001d038456</name>
</gene>
<dbReference type="Pfam" id="PF09735">
    <property type="entry name" value="Nckap1"/>
    <property type="match status" value="1"/>
</dbReference>
<dbReference type="SUPFAM" id="SSF50129">
    <property type="entry name" value="GroES-like"/>
    <property type="match status" value="1"/>
</dbReference>
<accession>A0A1D6M6G1</accession>
<protein>
    <submittedName>
        <fullName evidence="4">Chaperonin</fullName>
    </submittedName>
</protein>
<evidence type="ECO:0000313" key="4">
    <source>
        <dbReference type="EMBL" id="AQK86666.1"/>
    </source>
</evidence>
<dbReference type="GO" id="GO:0005524">
    <property type="term" value="F:ATP binding"/>
    <property type="evidence" value="ECO:0007669"/>
    <property type="project" value="InterPro"/>
</dbReference>
<dbReference type="InterPro" id="IPR037124">
    <property type="entry name" value="Chaperonin_GroES_sf"/>
</dbReference>
<organism evidence="4">
    <name type="scientific">Zea mays</name>
    <name type="common">Maize</name>
    <dbReference type="NCBI Taxonomy" id="4577"/>
    <lineage>
        <taxon>Eukaryota</taxon>
        <taxon>Viridiplantae</taxon>
        <taxon>Streptophyta</taxon>
        <taxon>Embryophyta</taxon>
        <taxon>Tracheophyta</taxon>
        <taxon>Spermatophyta</taxon>
        <taxon>Magnoliopsida</taxon>
        <taxon>Liliopsida</taxon>
        <taxon>Poales</taxon>
        <taxon>Poaceae</taxon>
        <taxon>PACMAD clade</taxon>
        <taxon>Panicoideae</taxon>
        <taxon>Andropogonodae</taxon>
        <taxon>Andropogoneae</taxon>
        <taxon>Tripsacinae</taxon>
        <taxon>Zea</taxon>
    </lineage>
</organism>
<dbReference type="InParanoid" id="A0A1D6M6G1"/>
<dbReference type="InterPro" id="IPR020818">
    <property type="entry name" value="Chaperonin_GroES"/>
</dbReference>
<sequence length="314" mass="34244">MAKRLLPSLNRVLVEKLVQPKKTAGGILLPETSKQLNAAKVVAVGPGERDKAGNLIPVALKEGDTVLLPEYGGSEVKLAADKDCNCTSKCSAFTTKRKDAGAANDNSWILLPYLCAAFMVSNIWNGAVYDVNIGGLSNNLHCLARCVSAVIEGSEYTRVEREQRINSLSNVHTDELQEAELPSRVSAEANIKSSMQIYVKLSAGVVLDSWNDTSRYLVHCIFRIRVWQRFPTTPRSHTFEPGYYSSSGSQHDDGYDADRRAGRLLRSMRRSGPLDFGASRKAKKFVEGSSSGSSHGAGSLQRFAVSRSGPLSYK</sequence>
<evidence type="ECO:0000256" key="3">
    <source>
        <dbReference type="SAM" id="MobiDB-lite"/>
    </source>
</evidence>
<dbReference type="Gene3D" id="2.30.33.40">
    <property type="entry name" value="GroES chaperonin"/>
    <property type="match status" value="1"/>
</dbReference>
<dbReference type="Pfam" id="PF00166">
    <property type="entry name" value="Cpn10"/>
    <property type="match status" value="1"/>
</dbReference>
<dbReference type="PANTHER" id="PTHR10772:SF39">
    <property type="entry name" value="OS07G0641700 PROTEIN"/>
    <property type="match status" value="1"/>
</dbReference>
<name>A0A1D6M6G1_MAIZE</name>
<dbReference type="PANTHER" id="PTHR10772">
    <property type="entry name" value="10 KDA HEAT SHOCK PROTEIN"/>
    <property type="match status" value="1"/>
</dbReference>
<dbReference type="SMART" id="SM00883">
    <property type="entry name" value="Cpn10"/>
    <property type="match status" value="1"/>
</dbReference>
<dbReference type="InterPro" id="IPR011032">
    <property type="entry name" value="GroES-like_sf"/>
</dbReference>
<dbReference type="AlphaFoldDB" id="A0A1D6M6G1"/>
<dbReference type="GO" id="GO:0044183">
    <property type="term" value="F:protein folding chaperone"/>
    <property type="evidence" value="ECO:0007669"/>
    <property type="project" value="InterPro"/>
</dbReference>
<proteinExistence type="inferred from homology"/>
<reference evidence="4" key="1">
    <citation type="submission" date="2015-12" db="EMBL/GenBank/DDBJ databases">
        <title>Update maize B73 reference genome by single molecule sequencing technologies.</title>
        <authorList>
            <consortium name="Maize Genome Sequencing Project"/>
            <person name="Ware D."/>
        </authorList>
    </citation>
    <scope>NUCLEOTIDE SEQUENCE</scope>
    <source>
        <tissue evidence="4">Seedling</tissue>
    </source>
</reference>
<dbReference type="ExpressionAtlas" id="A0A1D6M6G1">
    <property type="expression patterns" value="baseline and differential"/>
</dbReference>
<feature type="region of interest" description="Disordered" evidence="3">
    <location>
        <begin position="238"/>
        <end position="257"/>
    </location>
</feature>
<feature type="region of interest" description="Disordered" evidence="3">
    <location>
        <begin position="286"/>
        <end position="314"/>
    </location>
</feature>
<dbReference type="PRINTS" id="PR00297">
    <property type="entry name" value="CHAPERONIN10"/>
</dbReference>